<comment type="subcellular location">
    <subcellularLocation>
        <location evidence="1">Nucleus</location>
    </subcellularLocation>
</comment>
<dbReference type="Gene3D" id="4.10.240.10">
    <property type="entry name" value="Zn(2)-C6 fungal-type DNA-binding domain"/>
    <property type="match status" value="1"/>
</dbReference>
<dbReference type="STRING" id="879819.A0A0J0XPB7"/>
<dbReference type="CDD" id="cd00067">
    <property type="entry name" value="GAL4"/>
    <property type="match status" value="1"/>
</dbReference>
<dbReference type="GO" id="GO:0005634">
    <property type="term" value="C:nucleus"/>
    <property type="evidence" value="ECO:0007669"/>
    <property type="project" value="UniProtKB-SubCell"/>
</dbReference>
<evidence type="ECO:0000313" key="9">
    <source>
        <dbReference type="EMBL" id="KLT42907.1"/>
    </source>
</evidence>
<dbReference type="PANTHER" id="PTHR31845:SF19">
    <property type="entry name" value="TRANSCRIPTION FACTOR DOMAIN-CONTAINING PROTEIN"/>
    <property type="match status" value="1"/>
</dbReference>
<evidence type="ECO:0000256" key="4">
    <source>
        <dbReference type="ARBA" id="ARBA00023125"/>
    </source>
</evidence>
<keyword evidence="10" id="KW-1185">Reference proteome</keyword>
<dbReference type="InterPro" id="IPR001138">
    <property type="entry name" value="Zn2Cys6_DnaBD"/>
</dbReference>
<keyword evidence="4" id="KW-0238">DNA-binding</keyword>
<evidence type="ECO:0000259" key="8">
    <source>
        <dbReference type="PROSITE" id="PS50048"/>
    </source>
</evidence>
<dbReference type="AlphaFoldDB" id="A0A0J0XPB7"/>
<evidence type="ECO:0000313" key="10">
    <source>
        <dbReference type="Proteomes" id="UP000053611"/>
    </source>
</evidence>
<dbReference type="GO" id="GO:0008270">
    <property type="term" value="F:zinc ion binding"/>
    <property type="evidence" value="ECO:0007669"/>
    <property type="project" value="InterPro"/>
</dbReference>
<protein>
    <recommendedName>
        <fullName evidence="8">Zn(2)-C6 fungal-type domain-containing protein</fullName>
    </recommendedName>
</protein>
<dbReference type="Proteomes" id="UP000053611">
    <property type="component" value="Unassembled WGS sequence"/>
</dbReference>
<sequence length="401" mass="44367">MSPEPESDNSKPLSRSKLACTTCRAIKVRCIRTADGSVCARCSRYGLQCADPPVIKRKGRPPNSARRQLEAQNNANADAPSYMQTQAMFPQAYQPPSSSPGKHDLYPMSFPYAGISPPIPTAMAQAQSLVDLSRSGPHSASTTTVSPTSGNYTSSSRNQNLNMAEFLDPAEGSSAKAPFYSSAPARRGYAPEPDDEGMNETDDPVSLHALSEVEANQLVQLFMERLNPLVAVLDAQLHTLEYLRRTSSVLFSTVLASSARFFRQDLHPALISHARTVLDRALLSGLSEIGVIQSLMIMTYWKDPEDTSGWMKVGMAIRLGYSRFWHIPRHDPLPDDEREARKLLNAERTWFCLFSFDRGQSYIHGLPTTIRLNDHSDPEIWARGHLHLGPSVDMHIAASIQ</sequence>
<gene>
    <name evidence="9" type="ORF">CC85DRAFT_71925</name>
</gene>
<dbReference type="GO" id="GO:0000976">
    <property type="term" value="F:transcription cis-regulatory region binding"/>
    <property type="evidence" value="ECO:0007669"/>
    <property type="project" value="TreeGrafter"/>
</dbReference>
<accession>A0A0J0XPB7</accession>
<evidence type="ECO:0000256" key="3">
    <source>
        <dbReference type="ARBA" id="ARBA00023015"/>
    </source>
</evidence>
<dbReference type="SUPFAM" id="SSF57701">
    <property type="entry name" value="Zn2/Cys6 DNA-binding domain"/>
    <property type="match status" value="1"/>
</dbReference>
<keyword evidence="6" id="KW-0539">Nucleus</keyword>
<evidence type="ECO:0000256" key="2">
    <source>
        <dbReference type="ARBA" id="ARBA00022723"/>
    </source>
</evidence>
<evidence type="ECO:0000256" key="6">
    <source>
        <dbReference type="ARBA" id="ARBA00023242"/>
    </source>
</evidence>
<feature type="region of interest" description="Disordered" evidence="7">
    <location>
        <begin position="175"/>
        <end position="203"/>
    </location>
</feature>
<organism evidence="9 10">
    <name type="scientific">Cutaneotrichosporon oleaginosum</name>
    <dbReference type="NCBI Taxonomy" id="879819"/>
    <lineage>
        <taxon>Eukaryota</taxon>
        <taxon>Fungi</taxon>
        <taxon>Dikarya</taxon>
        <taxon>Basidiomycota</taxon>
        <taxon>Agaricomycotina</taxon>
        <taxon>Tremellomycetes</taxon>
        <taxon>Trichosporonales</taxon>
        <taxon>Trichosporonaceae</taxon>
        <taxon>Cutaneotrichosporon</taxon>
    </lineage>
</organism>
<dbReference type="PANTHER" id="PTHR31845">
    <property type="entry name" value="FINGER DOMAIN PROTEIN, PUTATIVE-RELATED"/>
    <property type="match status" value="1"/>
</dbReference>
<evidence type="ECO:0000256" key="1">
    <source>
        <dbReference type="ARBA" id="ARBA00004123"/>
    </source>
</evidence>
<reference evidence="9 10" key="1">
    <citation type="submission" date="2015-03" db="EMBL/GenBank/DDBJ databases">
        <title>Genomics and transcriptomics of the oil-accumulating basidiomycete yeast T. oleaginosus allow insights into substrate utilization and the diverse evolutionary trajectories of mating systems in fungi.</title>
        <authorList>
            <consortium name="DOE Joint Genome Institute"/>
            <person name="Kourist R."/>
            <person name="Kracht O."/>
            <person name="Bracharz F."/>
            <person name="Lipzen A."/>
            <person name="Nolan M."/>
            <person name="Ohm R."/>
            <person name="Grigoriev I."/>
            <person name="Sun S."/>
            <person name="Heitman J."/>
            <person name="Bruck T."/>
            <person name="Nowrousian M."/>
        </authorList>
    </citation>
    <scope>NUCLEOTIDE SEQUENCE [LARGE SCALE GENOMIC DNA]</scope>
    <source>
        <strain evidence="9 10">IBC0246</strain>
    </source>
</reference>
<evidence type="ECO:0000256" key="7">
    <source>
        <dbReference type="SAM" id="MobiDB-lite"/>
    </source>
</evidence>
<dbReference type="InterPro" id="IPR007219">
    <property type="entry name" value="XnlR_reg_dom"/>
</dbReference>
<dbReference type="InterPro" id="IPR051089">
    <property type="entry name" value="prtT"/>
</dbReference>
<dbReference type="PROSITE" id="PS50048">
    <property type="entry name" value="ZN2_CY6_FUNGAL_2"/>
    <property type="match status" value="1"/>
</dbReference>
<feature type="region of interest" description="Disordered" evidence="7">
    <location>
        <begin position="131"/>
        <end position="157"/>
    </location>
</feature>
<dbReference type="GO" id="GO:0000981">
    <property type="term" value="F:DNA-binding transcription factor activity, RNA polymerase II-specific"/>
    <property type="evidence" value="ECO:0007669"/>
    <property type="project" value="InterPro"/>
</dbReference>
<dbReference type="InterPro" id="IPR036864">
    <property type="entry name" value="Zn2-C6_fun-type_DNA-bd_sf"/>
</dbReference>
<dbReference type="SMART" id="SM00906">
    <property type="entry name" value="Fungal_trans"/>
    <property type="match status" value="1"/>
</dbReference>
<evidence type="ECO:0000256" key="5">
    <source>
        <dbReference type="ARBA" id="ARBA00023163"/>
    </source>
</evidence>
<dbReference type="PROSITE" id="PS00463">
    <property type="entry name" value="ZN2_CY6_FUNGAL_1"/>
    <property type="match status" value="1"/>
</dbReference>
<feature type="compositionally biased region" description="Acidic residues" evidence="7">
    <location>
        <begin position="192"/>
        <end position="203"/>
    </location>
</feature>
<keyword evidence="5" id="KW-0804">Transcription</keyword>
<feature type="domain" description="Zn(2)-C6 fungal-type" evidence="8">
    <location>
        <begin position="19"/>
        <end position="49"/>
    </location>
</feature>
<dbReference type="OrthoDB" id="3163292at2759"/>
<dbReference type="CDD" id="cd12148">
    <property type="entry name" value="fungal_TF_MHR"/>
    <property type="match status" value="1"/>
</dbReference>
<dbReference type="SMART" id="SM00066">
    <property type="entry name" value="GAL4"/>
    <property type="match status" value="1"/>
</dbReference>
<name>A0A0J0XPB7_9TREE</name>
<dbReference type="EMBL" id="KQ087200">
    <property type="protein sequence ID" value="KLT42907.1"/>
    <property type="molecule type" value="Genomic_DNA"/>
</dbReference>
<keyword evidence="3" id="KW-0805">Transcription regulation</keyword>
<keyword evidence="2" id="KW-0479">Metal-binding</keyword>
<dbReference type="GO" id="GO:0006351">
    <property type="term" value="P:DNA-templated transcription"/>
    <property type="evidence" value="ECO:0007669"/>
    <property type="project" value="InterPro"/>
</dbReference>
<proteinExistence type="predicted"/>
<dbReference type="Pfam" id="PF04082">
    <property type="entry name" value="Fungal_trans"/>
    <property type="match status" value="1"/>
</dbReference>